<dbReference type="EMBL" id="MU005784">
    <property type="protein sequence ID" value="KAF2703979.1"/>
    <property type="molecule type" value="Genomic_DNA"/>
</dbReference>
<evidence type="ECO:0000256" key="4">
    <source>
        <dbReference type="ARBA" id="ARBA00022839"/>
    </source>
</evidence>
<dbReference type="PANTHER" id="PTHR12801">
    <property type="entry name" value="RNA EXONUCLEASE REXO1 / RECO3 FAMILY MEMBER-RELATED"/>
    <property type="match status" value="1"/>
</dbReference>
<dbReference type="SUPFAM" id="SSF53098">
    <property type="entry name" value="Ribonuclease H-like"/>
    <property type="match status" value="1"/>
</dbReference>
<sequence>MMIPITRTEAYRIRLRNLIEPEDILQKHGYITRPLTEQELLLKRRCLGCNKALSQFVRKRTKGSTRSIPTNAAEVEITMNAYQALSLNENPPPLPTIKPSVDTSPPLGDLIARHSPTAEPTQEPGFRCKYHPGQVIQKHWSCCCQHVTAKPCGGSNMHIPRLYLPDELSEQYQFHPTPSTPSRGQDVRTAVALDCEMGTAVSGDLELIRVSLIDYFSGEVLVDNFVEPDVPMKHLNTRFSGVSWADIRKAKRLGICLNGKSRAREALWRYVGPETVVVGHGASNDLRALRWIHGVVVDSFVTEFGTMKRKEIEVGNEKAIEADKGSEGESKVANLDDKDLLPSSDGNRLTLAGNATKEKTGKRGPGNLSLKNLVKKRLGREIQMSTKVGHDSLEDAIAARDLIHWIITNPDCE</sequence>
<feature type="domain" description="Exonuclease" evidence="6">
    <location>
        <begin position="189"/>
        <end position="412"/>
    </location>
</feature>
<evidence type="ECO:0000313" key="7">
    <source>
        <dbReference type="EMBL" id="KAF2703979.1"/>
    </source>
</evidence>
<evidence type="ECO:0000256" key="2">
    <source>
        <dbReference type="ARBA" id="ARBA00022722"/>
    </source>
</evidence>
<dbReference type="AlphaFoldDB" id="A0A6G1JTN9"/>
<evidence type="ECO:0000259" key="6">
    <source>
        <dbReference type="SMART" id="SM00479"/>
    </source>
</evidence>
<dbReference type="CDD" id="cd06137">
    <property type="entry name" value="DEDDh_RNase"/>
    <property type="match status" value="1"/>
</dbReference>
<keyword evidence="4" id="KW-0269">Exonuclease</keyword>
<dbReference type="InterPro" id="IPR047021">
    <property type="entry name" value="REXO1/3/4-like"/>
</dbReference>
<dbReference type="InterPro" id="IPR036397">
    <property type="entry name" value="RNaseH_sf"/>
</dbReference>
<evidence type="ECO:0000256" key="3">
    <source>
        <dbReference type="ARBA" id="ARBA00022801"/>
    </source>
</evidence>
<protein>
    <recommendedName>
        <fullName evidence="6">Exonuclease domain-containing protein</fullName>
    </recommendedName>
</protein>
<dbReference type="OrthoDB" id="16516at2759"/>
<organism evidence="7 8">
    <name type="scientific">Pleomassaria siparia CBS 279.74</name>
    <dbReference type="NCBI Taxonomy" id="1314801"/>
    <lineage>
        <taxon>Eukaryota</taxon>
        <taxon>Fungi</taxon>
        <taxon>Dikarya</taxon>
        <taxon>Ascomycota</taxon>
        <taxon>Pezizomycotina</taxon>
        <taxon>Dothideomycetes</taxon>
        <taxon>Pleosporomycetidae</taxon>
        <taxon>Pleosporales</taxon>
        <taxon>Pleomassariaceae</taxon>
        <taxon>Pleomassaria</taxon>
    </lineage>
</organism>
<dbReference type="GO" id="GO:0004527">
    <property type="term" value="F:exonuclease activity"/>
    <property type="evidence" value="ECO:0007669"/>
    <property type="project" value="UniProtKB-KW"/>
</dbReference>
<dbReference type="GO" id="GO:0000027">
    <property type="term" value="P:ribosomal large subunit assembly"/>
    <property type="evidence" value="ECO:0007669"/>
    <property type="project" value="TreeGrafter"/>
</dbReference>
<dbReference type="GO" id="GO:0003676">
    <property type="term" value="F:nucleic acid binding"/>
    <property type="evidence" value="ECO:0007669"/>
    <property type="project" value="InterPro"/>
</dbReference>
<dbReference type="PANTHER" id="PTHR12801:SF45">
    <property type="entry name" value="RNA EXONUCLEASE 4"/>
    <property type="match status" value="1"/>
</dbReference>
<evidence type="ECO:0000256" key="1">
    <source>
        <dbReference type="ARBA" id="ARBA00022552"/>
    </source>
</evidence>
<dbReference type="GO" id="GO:0005634">
    <property type="term" value="C:nucleus"/>
    <property type="evidence" value="ECO:0007669"/>
    <property type="project" value="TreeGrafter"/>
</dbReference>
<proteinExistence type="predicted"/>
<dbReference type="InterPro" id="IPR013520">
    <property type="entry name" value="Ribonucl_H"/>
</dbReference>
<dbReference type="Gene3D" id="3.30.420.10">
    <property type="entry name" value="Ribonuclease H-like superfamily/Ribonuclease H"/>
    <property type="match status" value="1"/>
</dbReference>
<keyword evidence="3" id="KW-0378">Hydrolase</keyword>
<accession>A0A6G1JTN9</accession>
<dbReference type="GO" id="GO:0006364">
    <property type="term" value="P:rRNA processing"/>
    <property type="evidence" value="ECO:0007669"/>
    <property type="project" value="UniProtKB-KW"/>
</dbReference>
<reference evidence="7" key="1">
    <citation type="journal article" date="2020" name="Stud. Mycol.">
        <title>101 Dothideomycetes genomes: a test case for predicting lifestyles and emergence of pathogens.</title>
        <authorList>
            <person name="Haridas S."/>
            <person name="Albert R."/>
            <person name="Binder M."/>
            <person name="Bloem J."/>
            <person name="Labutti K."/>
            <person name="Salamov A."/>
            <person name="Andreopoulos B."/>
            <person name="Baker S."/>
            <person name="Barry K."/>
            <person name="Bills G."/>
            <person name="Bluhm B."/>
            <person name="Cannon C."/>
            <person name="Castanera R."/>
            <person name="Culley D."/>
            <person name="Daum C."/>
            <person name="Ezra D."/>
            <person name="Gonzalez J."/>
            <person name="Henrissat B."/>
            <person name="Kuo A."/>
            <person name="Liang C."/>
            <person name="Lipzen A."/>
            <person name="Lutzoni F."/>
            <person name="Magnuson J."/>
            <person name="Mondo S."/>
            <person name="Nolan M."/>
            <person name="Ohm R."/>
            <person name="Pangilinan J."/>
            <person name="Park H.-J."/>
            <person name="Ramirez L."/>
            <person name="Alfaro M."/>
            <person name="Sun H."/>
            <person name="Tritt A."/>
            <person name="Yoshinaga Y."/>
            <person name="Zwiers L.-H."/>
            <person name="Turgeon B."/>
            <person name="Goodwin S."/>
            <person name="Spatafora J."/>
            <person name="Crous P."/>
            <person name="Grigoriev I."/>
        </authorList>
    </citation>
    <scope>NUCLEOTIDE SEQUENCE</scope>
    <source>
        <strain evidence="7">CBS 279.74</strain>
    </source>
</reference>
<name>A0A6G1JTN9_9PLEO</name>
<dbReference type="SMART" id="SM00479">
    <property type="entry name" value="EXOIII"/>
    <property type="match status" value="1"/>
</dbReference>
<evidence type="ECO:0000256" key="5">
    <source>
        <dbReference type="ARBA" id="ARBA00025599"/>
    </source>
</evidence>
<keyword evidence="2" id="KW-0540">Nuclease</keyword>
<comment type="function">
    <text evidence="5">Exoribonuclease involved in ribosome biosynthesis. Involved in the processing of ITS1, the internal transcribed spacer localized between the 18S and 5.8S rRNAs.</text>
</comment>
<dbReference type="Proteomes" id="UP000799428">
    <property type="component" value="Unassembled WGS sequence"/>
</dbReference>
<dbReference type="InterPro" id="IPR012337">
    <property type="entry name" value="RNaseH-like_sf"/>
</dbReference>
<keyword evidence="1" id="KW-0698">rRNA processing</keyword>
<evidence type="ECO:0000313" key="8">
    <source>
        <dbReference type="Proteomes" id="UP000799428"/>
    </source>
</evidence>
<keyword evidence="8" id="KW-1185">Reference proteome</keyword>
<gene>
    <name evidence="7" type="ORF">K504DRAFT_485452</name>
</gene>